<reference evidence="2" key="1">
    <citation type="submission" date="2023-10" db="EMBL/GenBank/DDBJ databases">
        <title>Genome assembly of Pristionchus species.</title>
        <authorList>
            <person name="Yoshida K."/>
            <person name="Sommer R.J."/>
        </authorList>
    </citation>
    <scope>NUCLEOTIDE SEQUENCE</scope>
    <source>
        <strain evidence="2">RS0144</strain>
    </source>
</reference>
<keyword evidence="3" id="KW-1185">Reference proteome</keyword>
<name>A0AAV5T0W2_9BILA</name>
<evidence type="ECO:0000313" key="3">
    <source>
        <dbReference type="Proteomes" id="UP001432027"/>
    </source>
</evidence>
<sequence>SPPSRSADSSTMTETVDEMRDDIFHICMGLITKEWNQEKADEAVKKLGILQKRKAESLPPKAKAAMDFNMAFVEALARRIKERNAEGRREGETADGARAAFQKVAEKVYGRATQATEQNSAAGSHDDLSRQMLAALKKATAPPDNRTSSAGKRDTVVIMIKKKADGGGGGDKNARDKGADKPPTGAAKAPEKDRVAGAPSHQKPDATDSAAKPEKHSSAGAHTTVPTVRCGTIGTEEKSTGGDKNDHNRNTNKAAGARYPAYQSLASLGGKDKASATKASIEKFVAGINILYKNRALRNAVFVNAQ</sequence>
<feature type="compositionally biased region" description="Basic and acidic residues" evidence="1">
    <location>
        <begin position="202"/>
        <end position="217"/>
    </location>
</feature>
<dbReference type="EMBL" id="BTSX01000002">
    <property type="protein sequence ID" value="GMS85371.1"/>
    <property type="molecule type" value="Genomic_DNA"/>
</dbReference>
<dbReference type="Proteomes" id="UP001432027">
    <property type="component" value="Unassembled WGS sequence"/>
</dbReference>
<feature type="compositionally biased region" description="Basic and acidic residues" evidence="1">
    <location>
        <begin position="235"/>
        <end position="249"/>
    </location>
</feature>
<evidence type="ECO:0000256" key="1">
    <source>
        <dbReference type="SAM" id="MobiDB-lite"/>
    </source>
</evidence>
<feature type="non-terminal residue" evidence="2">
    <location>
        <position position="1"/>
    </location>
</feature>
<evidence type="ECO:0000313" key="2">
    <source>
        <dbReference type="EMBL" id="GMS85371.1"/>
    </source>
</evidence>
<gene>
    <name evidence="2" type="ORF">PENTCL1PPCAC_7546</name>
</gene>
<feature type="compositionally biased region" description="Polar residues" evidence="1">
    <location>
        <begin position="113"/>
        <end position="122"/>
    </location>
</feature>
<protein>
    <submittedName>
        <fullName evidence="2">Uncharacterized protein</fullName>
    </submittedName>
</protein>
<accession>A0AAV5T0W2</accession>
<feature type="region of interest" description="Disordered" evidence="1">
    <location>
        <begin position="112"/>
        <end position="257"/>
    </location>
</feature>
<dbReference type="AlphaFoldDB" id="A0AAV5T0W2"/>
<organism evidence="2 3">
    <name type="scientific">Pristionchus entomophagus</name>
    <dbReference type="NCBI Taxonomy" id="358040"/>
    <lineage>
        <taxon>Eukaryota</taxon>
        <taxon>Metazoa</taxon>
        <taxon>Ecdysozoa</taxon>
        <taxon>Nematoda</taxon>
        <taxon>Chromadorea</taxon>
        <taxon>Rhabditida</taxon>
        <taxon>Rhabditina</taxon>
        <taxon>Diplogasteromorpha</taxon>
        <taxon>Diplogasteroidea</taxon>
        <taxon>Neodiplogasteridae</taxon>
        <taxon>Pristionchus</taxon>
    </lineage>
</organism>
<proteinExistence type="predicted"/>
<comment type="caution">
    <text evidence="2">The sequence shown here is derived from an EMBL/GenBank/DDBJ whole genome shotgun (WGS) entry which is preliminary data.</text>
</comment>